<dbReference type="InterPro" id="IPR050334">
    <property type="entry name" value="Molybdenum_import_ModC"/>
</dbReference>
<dbReference type="InterPro" id="IPR027417">
    <property type="entry name" value="P-loop_NTPase"/>
</dbReference>
<dbReference type="InterPro" id="IPR003439">
    <property type="entry name" value="ABC_transporter-like_ATP-bd"/>
</dbReference>
<evidence type="ECO:0000256" key="5">
    <source>
        <dbReference type="ARBA" id="ARBA00022741"/>
    </source>
</evidence>
<evidence type="ECO:0000256" key="3">
    <source>
        <dbReference type="ARBA" id="ARBA00022505"/>
    </source>
</evidence>
<feature type="region of interest" description="Disordered" evidence="10">
    <location>
        <begin position="368"/>
        <end position="406"/>
    </location>
</feature>
<dbReference type="InterPro" id="IPR005116">
    <property type="entry name" value="Transp-assoc_OB_typ1"/>
</dbReference>
<protein>
    <submittedName>
        <fullName evidence="13">Molybdenum ABC transporter ATP-binding protein ModC</fullName>
    </submittedName>
</protein>
<dbReference type="PANTHER" id="PTHR43514:SF10">
    <property type="entry name" value="MOLYBDENUM IMPORT ATP-BINDING PROTEIN MODC 2"/>
    <property type="match status" value="1"/>
</dbReference>
<accession>A0A6J4I5I4</accession>
<dbReference type="InterPro" id="IPR004606">
    <property type="entry name" value="Mop_domain"/>
</dbReference>
<organism evidence="13">
    <name type="scientific">uncultured Acetobacteraceae bacterium</name>
    <dbReference type="NCBI Taxonomy" id="169975"/>
    <lineage>
        <taxon>Bacteria</taxon>
        <taxon>Pseudomonadati</taxon>
        <taxon>Pseudomonadota</taxon>
        <taxon>Alphaproteobacteria</taxon>
        <taxon>Acetobacterales</taxon>
        <taxon>Acetobacteraceae</taxon>
        <taxon>environmental samples</taxon>
    </lineage>
</organism>
<keyword evidence="5" id="KW-0547">Nucleotide-binding</keyword>
<evidence type="ECO:0000256" key="8">
    <source>
        <dbReference type="ARBA" id="ARBA00023136"/>
    </source>
</evidence>
<dbReference type="InterPro" id="IPR011868">
    <property type="entry name" value="ModC_ABC_ATP-bd"/>
</dbReference>
<dbReference type="Gene3D" id="2.40.50.100">
    <property type="match status" value="1"/>
</dbReference>
<dbReference type="NCBIfam" id="TIGR02142">
    <property type="entry name" value="modC_ABC"/>
    <property type="match status" value="1"/>
</dbReference>
<dbReference type="SMART" id="SM00382">
    <property type="entry name" value="AAA"/>
    <property type="match status" value="1"/>
</dbReference>
<reference evidence="13" key="1">
    <citation type="submission" date="2020-02" db="EMBL/GenBank/DDBJ databases">
        <authorList>
            <person name="Meier V. D."/>
        </authorList>
    </citation>
    <scope>NUCLEOTIDE SEQUENCE</scope>
    <source>
        <strain evidence="13">AVDCRST_MAG04</strain>
    </source>
</reference>
<dbReference type="InterPro" id="IPR003593">
    <property type="entry name" value="AAA+_ATPase"/>
</dbReference>
<evidence type="ECO:0000256" key="2">
    <source>
        <dbReference type="ARBA" id="ARBA00022475"/>
    </source>
</evidence>
<evidence type="ECO:0000256" key="7">
    <source>
        <dbReference type="ARBA" id="ARBA00022967"/>
    </source>
</evidence>
<keyword evidence="3 9" id="KW-0500">Molybdenum</keyword>
<dbReference type="GO" id="GO:0016887">
    <property type="term" value="F:ATP hydrolysis activity"/>
    <property type="evidence" value="ECO:0007669"/>
    <property type="project" value="InterPro"/>
</dbReference>
<dbReference type="SUPFAM" id="SSF50331">
    <property type="entry name" value="MOP-like"/>
    <property type="match status" value="1"/>
</dbReference>
<dbReference type="Pfam" id="PF00005">
    <property type="entry name" value="ABC_tran"/>
    <property type="match status" value="1"/>
</dbReference>
<keyword evidence="2" id="KW-1003">Cell membrane</keyword>
<evidence type="ECO:0000256" key="6">
    <source>
        <dbReference type="ARBA" id="ARBA00022840"/>
    </source>
</evidence>
<feature type="domain" description="ABC transporter" evidence="11">
    <location>
        <begin position="5"/>
        <end position="239"/>
    </location>
</feature>
<evidence type="ECO:0000256" key="10">
    <source>
        <dbReference type="SAM" id="MobiDB-lite"/>
    </source>
</evidence>
<dbReference type="GO" id="GO:0016020">
    <property type="term" value="C:membrane"/>
    <property type="evidence" value="ECO:0007669"/>
    <property type="project" value="InterPro"/>
</dbReference>
<dbReference type="PROSITE" id="PS51866">
    <property type="entry name" value="MOP"/>
    <property type="match status" value="1"/>
</dbReference>
<keyword evidence="6 13" id="KW-0067">ATP-binding</keyword>
<dbReference type="InterPro" id="IPR017871">
    <property type="entry name" value="ABC_transporter-like_CS"/>
</dbReference>
<evidence type="ECO:0000259" key="12">
    <source>
        <dbReference type="PROSITE" id="PS51866"/>
    </source>
</evidence>
<dbReference type="SUPFAM" id="SSF52540">
    <property type="entry name" value="P-loop containing nucleoside triphosphate hydrolases"/>
    <property type="match status" value="1"/>
</dbReference>
<dbReference type="GO" id="GO:0005524">
    <property type="term" value="F:ATP binding"/>
    <property type="evidence" value="ECO:0007669"/>
    <property type="project" value="UniProtKB-KW"/>
</dbReference>
<evidence type="ECO:0000259" key="11">
    <source>
        <dbReference type="PROSITE" id="PS50893"/>
    </source>
</evidence>
<dbReference type="GO" id="GO:0015098">
    <property type="term" value="F:molybdate ion transmembrane transporter activity"/>
    <property type="evidence" value="ECO:0007669"/>
    <property type="project" value="InterPro"/>
</dbReference>
<keyword evidence="7" id="KW-1278">Translocase</keyword>
<evidence type="ECO:0000256" key="4">
    <source>
        <dbReference type="ARBA" id="ARBA00022519"/>
    </source>
</evidence>
<evidence type="ECO:0000256" key="9">
    <source>
        <dbReference type="PROSITE-ProRule" id="PRU01213"/>
    </source>
</evidence>
<dbReference type="AlphaFoldDB" id="A0A6J4I5I4"/>
<proteinExistence type="predicted"/>
<sequence>MALEVALRHRFGRSGGDGFALDAAFAAPTPGVTALFGPSGCGKSTVLAAVAGLLRPWKGRVALDGVAMLDTARGVFVPPERRRCGVVFQDARLFPHLSVGSNLRFGLRRAPRGADGPGFGAVVALLGVGHLLGRRPAGLSGGEKQRVALGRALLSRPRLLLMDEPLAALDAARRAEVLPFLARLRDAAGLPILYVTHALDEVDALADSLVLLEAGRVVAEGSVEALSVRTDLPAFSARRDAGGLLHCAVLEHDAARGLTRLGFPGGALVTPLRPEPAGARLRLRVRARDVAVATEPPRGLSVHNVLPAELSGVAPVPGAQHEAFLRLAVGPSALLARVTRDAVARLGLRPGMAVWALVKSVAFDHGPEAAAGDARTTGEAAPISPPVRGGAAGASDPVVSAVGTAG</sequence>
<name>A0A6J4I5I4_9PROT</name>
<dbReference type="PANTHER" id="PTHR43514">
    <property type="entry name" value="ABC TRANSPORTER I FAMILY MEMBER 10"/>
    <property type="match status" value="1"/>
</dbReference>
<dbReference type="PROSITE" id="PS50893">
    <property type="entry name" value="ABC_TRANSPORTER_2"/>
    <property type="match status" value="1"/>
</dbReference>
<gene>
    <name evidence="13" type="ORF">AVDCRST_MAG04-1609</name>
</gene>
<evidence type="ECO:0000313" key="13">
    <source>
        <dbReference type="EMBL" id="CAA9240885.1"/>
    </source>
</evidence>
<dbReference type="InterPro" id="IPR008995">
    <property type="entry name" value="Mo/tungstate-bd_C_term_dom"/>
</dbReference>
<keyword evidence="4" id="KW-0997">Cell inner membrane</keyword>
<dbReference type="Gene3D" id="3.40.50.300">
    <property type="entry name" value="P-loop containing nucleotide triphosphate hydrolases"/>
    <property type="match status" value="1"/>
</dbReference>
<keyword evidence="1" id="KW-0813">Transport</keyword>
<feature type="domain" description="Mop" evidence="12">
    <location>
        <begin position="299"/>
        <end position="367"/>
    </location>
</feature>
<dbReference type="Pfam" id="PF03459">
    <property type="entry name" value="TOBE"/>
    <property type="match status" value="1"/>
</dbReference>
<keyword evidence="8" id="KW-0472">Membrane</keyword>
<evidence type="ECO:0000256" key="1">
    <source>
        <dbReference type="ARBA" id="ARBA00022448"/>
    </source>
</evidence>
<dbReference type="PROSITE" id="PS00211">
    <property type="entry name" value="ABC_TRANSPORTER_1"/>
    <property type="match status" value="1"/>
</dbReference>
<dbReference type="GO" id="GO:0140359">
    <property type="term" value="F:ABC-type transporter activity"/>
    <property type="evidence" value="ECO:0007669"/>
    <property type="project" value="InterPro"/>
</dbReference>
<dbReference type="EMBL" id="CADCTL010000113">
    <property type="protein sequence ID" value="CAA9240885.1"/>
    <property type="molecule type" value="Genomic_DNA"/>
</dbReference>